<gene>
    <name evidence="11" type="ORF">CINCED_3A000568</name>
</gene>
<evidence type="ECO:0000256" key="4">
    <source>
        <dbReference type="ARBA" id="ARBA00023015"/>
    </source>
</evidence>
<dbReference type="PANTHER" id="PTHR10880:SF15">
    <property type="entry name" value="MSL COMPLEX SUBUNIT 3"/>
    <property type="match status" value="1"/>
</dbReference>
<dbReference type="Proteomes" id="UP000325440">
    <property type="component" value="Unassembled WGS sequence"/>
</dbReference>
<keyword evidence="12" id="KW-1185">Reference proteome</keyword>
<reference evidence="11 12" key="1">
    <citation type="submission" date="2019-08" db="EMBL/GenBank/DDBJ databases">
        <authorList>
            <person name="Alioto T."/>
            <person name="Alioto T."/>
            <person name="Gomez Garrido J."/>
        </authorList>
    </citation>
    <scope>NUCLEOTIDE SEQUENCE [LARGE SCALE GENOMIC DNA]</scope>
</reference>
<dbReference type="GO" id="GO:0006325">
    <property type="term" value="P:chromatin organization"/>
    <property type="evidence" value="ECO:0007669"/>
    <property type="project" value="UniProtKB-KW"/>
</dbReference>
<proteinExistence type="predicted"/>
<organism evidence="11 12">
    <name type="scientific">Cinara cedri</name>
    <dbReference type="NCBI Taxonomy" id="506608"/>
    <lineage>
        <taxon>Eukaryota</taxon>
        <taxon>Metazoa</taxon>
        <taxon>Ecdysozoa</taxon>
        <taxon>Arthropoda</taxon>
        <taxon>Hexapoda</taxon>
        <taxon>Insecta</taxon>
        <taxon>Pterygota</taxon>
        <taxon>Neoptera</taxon>
        <taxon>Paraneoptera</taxon>
        <taxon>Hemiptera</taxon>
        <taxon>Sternorrhyncha</taxon>
        <taxon>Aphidomorpha</taxon>
        <taxon>Aphidoidea</taxon>
        <taxon>Aphididae</taxon>
        <taxon>Lachninae</taxon>
        <taxon>Cinara</taxon>
    </lineage>
</organism>
<comment type="subcellular location">
    <subcellularLocation>
        <location evidence="1">Nucleus</location>
    </subcellularLocation>
</comment>
<dbReference type="EMBL" id="CABPRJ010000023">
    <property type="protein sequence ID" value="VVC25959.1"/>
    <property type="molecule type" value="Genomic_DNA"/>
</dbReference>
<keyword evidence="2" id="KW-0832">Ubl conjugation</keyword>
<dbReference type="PANTHER" id="PTHR10880">
    <property type="entry name" value="MORTALITY FACTOR 4-LIKE PROTEIN"/>
    <property type="match status" value="1"/>
</dbReference>
<dbReference type="AlphaFoldDB" id="A0A5E4M1E5"/>
<dbReference type="InterPro" id="IPR038217">
    <property type="entry name" value="MRG_C_sf"/>
</dbReference>
<dbReference type="InterPro" id="IPR008676">
    <property type="entry name" value="MRG"/>
</dbReference>
<protein>
    <recommendedName>
        <fullName evidence="7">Protein male-specific lethal-3</fullName>
    </recommendedName>
</protein>
<feature type="compositionally biased region" description="Basic and acidic residues" evidence="8">
    <location>
        <begin position="305"/>
        <end position="315"/>
    </location>
</feature>
<evidence type="ECO:0000313" key="11">
    <source>
        <dbReference type="EMBL" id="VVC25959.1"/>
    </source>
</evidence>
<dbReference type="Gene3D" id="1.10.274.30">
    <property type="entry name" value="MRG domain"/>
    <property type="match status" value="1"/>
</dbReference>
<dbReference type="PROSITE" id="PS51640">
    <property type="entry name" value="MRG"/>
    <property type="match status" value="1"/>
</dbReference>
<evidence type="ECO:0000259" key="10">
    <source>
        <dbReference type="Pfam" id="PF22732"/>
    </source>
</evidence>
<dbReference type="GO" id="GO:0006355">
    <property type="term" value="P:regulation of DNA-templated transcription"/>
    <property type="evidence" value="ECO:0007669"/>
    <property type="project" value="InterPro"/>
</dbReference>
<keyword evidence="4" id="KW-0805">Transcription regulation</keyword>
<accession>A0A5E4M1E5</accession>
<evidence type="ECO:0000256" key="2">
    <source>
        <dbReference type="ARBA" id="ARBA00022843"/>
    </source>
</evidence>
<evidence type="ECO:0000256" key="3">
    <source>
        <dbReference type="ARBA" id="ARBA00022853"/>
    </source>
</evidence>
<dbReference type="InterPro" id="IPR053820">
    <property type="entry name" value="MSL3_chromo-like"/>
</dbReference>
<dbReference type="OrthoDB" id="10044771at2759"/>
<dbReference type="SUPFAM" id="SSF54160">
    <property type="entry name" value="Chromo domain-like"/>
    <property type="match status" value="1"/>
</dbReference>
<feature type="domain" description="MSL3 chromodomain-like" evidence="10">
    <location>
        <begin position="12"/>
        <end position="89"/>
    </location>
</feature>
<sequence length="437" mass="51184">MASKKPIIRCKYEEGEKVLCYEPDPAKTRVLYNSKVLKIVHEKDDIGHKYYKFLIHFQGWNSTWDRYVTDEFILKDTEENRKLQKKLAEEAQLTPGGNLYRKERKKRTKNETKSSSSTEPPKKSVKKETSKKSTVESNGTSLDYSDTILLPKRRLPDLKFPKNLKYHTGYNCYLTHNKNMLVRLPCSPNVVTLLENFLKYLARNFYFIDKKSTKGLTRHENEKFDRKQIEKRYKLCVEFLDGLRICFNTYLNRRLLINEEERAQFQEAIKIEVQPPVTIIQESYKPKFTDVQNGSQPDTDEDNENNVRSKGKQENGRSSISHSSKICSECGLADSHCSQVFHDLFKKARDVNILKADQWKAVPESVYYEEEKQPAIIYGAYHLLRLLEQLPKLLTFTEIEGERLSVVYSFSNELLNYLSTQTQLFGMEKYLNAERAE</sequence>
<dbReference type="GO" id="GO:0005634">
    <property type="term" value="C:nucleus"/>
    <property type="evidence" value="ECO:0007669"/>
    <property type="project" value="UniProtKB-SubCell"/>
</dbReference>
<evidence type="ECO:0000256" key="8">
    <source>
        <dbReference type="SAM" id="MobiDB-lite"/>
    </source>
</evidence>
<feature type="compositionally biased region" description="Basic and acidic residues" evidence="8">
    <location>
        <begin position="120"/>
        <end position="134"/>
    </location>
</feature>
<feature type="domain" description="MRG" evidence="9">
    <location>
        <begin position="157"/>
        <end position="431"/>
    </location>
</feature>
<dbReference type="GO" id="GO:0035267">
    <property type="term" value="C:NuA4 histone acetyltransferase complex"/>
    <property type="evidence" value="ECO:0007669"/>
    <property type="project" value="TreeGrafter"/>
</dbReference>
<dbReference type="GO" id="GO:0072487">
    <property type="term" value="C:MSL complex"/>
    <property type="evidence" value="ECO:0007669"/>
    <property type="project" value="TreeGrafter"/>
</dbReference>
<dbReference type="InterPro" id="IPR026541">
    <property type="entry name" value="MRG_dom"/>
</dbReference>
<dbReference type="InterPro" id="IPR016197">
    <property type="entry name" value="Chromo-like_dom_sf"/>
</dbReference>
<feature type="region of interest" description="Disordered" evidence="8">
    <location>
        <begin position="94"/>
        <end position="139"/>
    </location>
</feature>
<evidence type="ECO:0000256" key="6">
    <source>
        <dbReference type="ARBA" id="ARBA00023242"/>
    </source>
</evidence>
<keyword evidence="3" id="KW-0156">Chromatin regulator</keyword>
<evidence type="ECO:0000256" key="7">
    <source>
        <dbReference type="ARBA" id="ARBA00069454"/>
    </source>
</evidence>
<dbReference type="FunFam" id="2.30.30.140:FF:000042">
    <property type="entry name" value="male-specific lethal 3 homolog"/>
    <property type="match status" value="1"/>
</dbReference>
<keyword evidence="5" id="KW-0804">Transcription</keyword>
<keyword evidence="6" id="KW-0539">Nucleus</keyword>
<feature type="region of interest" description="Disordered" evidence="8">
    <location>
        <begin position="288"/>
        <end position="321"/>
    </location>
</feature>
<dbReference type="Pfam" id="PF22732">
    <property type="entry name" value="MSL3_chromo-like"/>
    <property type="match status" value="1"/>
</dbReference>
<evidence type="ECO:0000256" key="1">
    <source>
        <dbReference type="ARBA" id="ARBA00004123"/>
    </source>
</evidence>
<evidence type="ECO:0000256" key="5">
    <source>
        <dbReference type="ARBA" id="ARBA00023163"/>
    </source>
</evidence>
<evidence type="ECO:0000313" key="12">
    <source>
        <dbReference type="Proteomes" id="UP000325440"/>
    </source>
</evidence>
<dbReference type="Pfam" id="PF05712">
    <property type="entry name" value="MRG"/>
    <property type="match status" value="1"/>
</dbReference>
<name>A0A5E4M1E5_9HEMI</name>
<dbReference type="Gene3D" id="2.30.30.140">
    <property type="match status" value="1"/>
</dbReference>
<evidence type="ECO:0000259" key="9">
    <source>
        <dbReference type="Pfam" id="PF05712"/>
    </source>
</evidence>